<gene>
    <name evidence="1" type="ORF">ES319_D07G212200v1</name>
</gene>
<dbReference type="OrthoDB" id="987765at2759"/>
<organism evidence="1 2">
    <name type="scientific">Gossypium barbadense</name>
    <name type="common">Sea Island cotton</name>
    <name type="synonym">Hibiscus barbadensis</name>
    <dbReference type="NCBI Taxonomy" id="3634"/>
    <lineage>
        <taxon>Eukaryota</taxon>
        <taxon>Viridiplantae</taxon>
        <taxon>Streptophyta</taxon>
        <taxon>Embryophyta</taxon>
        <taxon>Tracheophyta</taxon>
        <taxon>Spermatophyta</taxon>
        <taxon>Magnoliopsida</taxon>
        <taxon>eudicotyledons</taxon>
        <taxon>Gunneridae</taxon>
        <taxon>Pentapetalae</taxon>
        <taxon>rosids</taxon>
        <taxon>malvids</taxon>
        <taxon>Malvales</taxon>
        <taxon>Malvaceae</taxon>
        <taxon>Malvoideae</taxon>
        <taxon>Gossypium</taxon>
    </lineage>
</organism>
<keyword evidence="2" id="KW-1185">Reference proteome</keyword>
<evidence type="ECO:0000313" key="2">
    <source>
        <dbReference type="Proteomes" id="UP000327439"/>
    </source>
</evidence>
<name>A0A5J5QVA2_GOSBA</name>
<protein>
    <submittedName>
        <fullName evidence="1">Uncharacterized protein</fullName>
    </submittedName>
</protein>
<dbReference type="AlphaFoldDB" id="A0A5J5QVA2"/>
<dbReference type="EMBL" id="CM018221">
    <property type="protein sequence ID" value="KAB2022453.1"/>
    <property type="molecule type" value="Genomic_DNA"/>
</dbReference>
<sequence length="148" mass="17625">MINRGHTWCKILTNFMEENQNKSNSMLVHGFTRMDQTFIVAKMVSPHEGVVTRTYLVYLNQRWCDYRRFQALRFPCAHELDGLQNVAYWQTIPNNIELLPNLLLRRNPNGHQKSSHIHTEMDIKEERQCKHYGFCRNKGDNRNSFLDI</sequence>
<proteinExistence type="predicted"/>
<accession>A0A5J5QVA2</accession>
<dbReference type="Proteomes" id="UP000327439">
    <property type="component" value="Chromosome D07"/>
</dbReference>
<reference evidence="2" key="1">
    <citation type="journal article" date="2020" name="Nat. Genet.">
        <title>Genomic diversifications of five Gossypium allopolyploid species and their impact on cotton improvement.</title>
        <authorList>
            <person name="Chen Z.J."/>
            <person name="Sreedasyam A."/>
            <person name="Ando A."/>
            <person name="Song Q."/>
            <person name="De Santiago L.M."/>
            <person name="Hulse-Kemp A.M."/>
            <person name="Ding M."/>
            <person name="Ye W."/>
            <person name="Kirkbride R.C."/>
            <person name="Jenkins J."/>
            <person name="Plott C."/>
            <person name="Lovell J."/>
            <person name="Lin Y.M."/>
            <person name="Vaughn R."/>
            <person name="Liu B."/>
            <person name="Simpson S."/>
            <person name="Scheffler B.E."/>
            <person name="Wen L."/>
            <person name="Saski C.A."/>
            <person name="Grover C.E."/>
            <person name="Hu G."/>
            <person name="Conover J.L."/>
            <person name="Carlson J.W."/>
            <person name="Shu S."/>
            <person name="Boston L.B."/>
            <person name="Williams M."/>
            <person name="Peterson D.G."/>
            <person name="McGee K."/>
            <person name="Jones D.C."/>
            <person name="Wendel J.F."/>
            <person name="Stelly D.M."/>
            <person name="Grimwood J."/>
            <person name="Schmutz J."/>
        </authorList>
    </citation>
    <scope>NUCLEOTIDE SEQUENCE [LARGE SCALE GENOMIC DNA]</scope>
    <source>
        <strain evidence="2">cv. 3-79</strain>
    </source>
</reference>
<evidence type="ECO:0000313" key="1">
    <source>
        <dbReference type="EMBL" id="KAB2022453.1"/>
    </source>
</evidence>